<proteinExistence type="inferred from homology"/>
<dbReference type="InterPro" id="IPR036188">
    <property type="entry name" value="FAD/NAD-bd_sf"/>
</dbReference>
<keyword evidence="5" id="KW-0560">Oxidoreductase</keyword>
<keyword evidence="4" id="KW-0274">FAD</keyword>
<sequence>MSHLHGDILKFLPSLQSKIDVASSYWSNLWTGDERNLHNKEELTFKKFEYSMAALSSSPISQKIEPFPFSAGTWYRQDAYNKWVNLQIRFGKDISKAQRKRIVIVGAGWASIAFLSHIDVSKYDVKIVSPRNYFAFTPLLPSACNGTLSPEACMVPIKHFTKRGGKKVMEYYEARASSLDVEHSKIHCGGPTGVEVAAELSDFLREDCKKAFPALLPFIQVTIIEMLPRLLPVFSEKAKQKGNRVLRVDPHLLTHGTKNVYTLGDCASITPSKLENLADVLFAEAIHHPSKAGSDFLSKKTTKGLHLEFPQLKENKWDFKKKPRRNNMTLDEFKAYLKEIDNAYMSPAPTAQNAKKQGTYLATVFNSYLFDDEKLHVPIYEETWDGSMAYVGKNRAILDLPFTSVCGGFYSGFLWKLVYWKMVYSMEAKLRCVEDWFKSSIFGRNLGRERAVK</sequence>
<organism evidence="11 12">
    <name type="scientific">Cardiosporidium cionae</name>
    <dbReference type="NCBI Taxonomy" id="476202"/>
    <lineage>
        <taxon>Eukaryota</taxon>
        <taxon>Sar</taxon>
        <taxon>Alveolata</taxon>
        <taxon>Apicomplexa</taxon>
        <taxon>Aconoidasida</taxon>
        <taxon>Nephromycida</taxon>
        <taxon>Cardiosporidium</taxon>
    </lineage>
</organism>
<keyword evidence="12" id="KW-1185">Reference proteome</keyword>
<accession>A0ABQ7J8K5</accession>
<comment type="catalytic activity">
    <reaction evidence="8">
        <text>a ubiquinone + NADH + H(+) = a ubiquinol + NAD(+)</text>
        <dbReference type="Rhea" id="RHEA:23152"/>
        <dbReference type="Rhea" id="RHEA-COMP:9565"/>
        <dbReference type="Rhea" id="RHEA-COMP:9566"/>
        <dbReference type="ChEBI" id="CHEBI:15378"/>
        <dbReference type="ChEBI" id="CHEBI:16389"/>
        <dbReference type="ChEBI" id="CHEBI:17976"/>
        <dbReference type="ChEBI" id="CHEBI:57540"/>
        <dbReference type="ChEBI" id="CHEBI:57945"/>
    </reaction>
</comment>
<evidence type="ECO:0000256" key="2">
    <source>
        <dbReference type="ARBA" id="ARBA00012637"/>
    </source>
</evidence>
<evidence type="ECO:0000256" key="7">
    <source>
        <dbReference type="ARBA" id="ARBA00047599"/>
    </source>
</evidence>
<evidence type="ECO:0000259" key="9">
    <source>
        <dbReference type="Pfam" id="PF22365"/>
    </source>
</evidence>
<keyword evidence="6" id="KW-0520">NAD</keyword>
<dbReference type="PANTHER" id="PTHR43706">
    <property type="entry name" value="NADH DEHYDROGENASE"/>
    <property type="match status" value="1"/>
</dbReference>
<dbReference type="Pfam" id="PF22366">
    <property type="entry name" value="NDH2_C"/>
    <property type="match status" value="1"/>
</dbReference>
<evidence type="ECO:0000256" key="8">
    <source>
        <dbReference type="ARBA" id="ARBA00049010"/>
    </source>
</evidence>
<dbReference type="InterPro" id="IPR045024">
    <property type="entry name" value="NDH-2"/>
</dbReference>
<feature type="domain" description="NADH:ubiquinone reductase helical insertion" evidence="9">
    <location>
        <begin position="290"/>
        <end position="344"/>
    </location>
</feature>
<name>A0ABQ7J8K5_9APIC</name>
<comment type="caution">
    <text evidence="11">The sequence shown here is derived from an EMBL/GenBank/DDBJ whole genome shotgun (WGS) entry which is preliminary data.</text>
</comment>
<comment type="similarity">
    <text evidence="1">Belongs to the NADH dehydrogenase family.</text>
</comment>
<evidence type="ECO:0000313" key="12">
    <source>
        <dbReference type="Proteomes" id="UP000823046"/>
    </source>
</evidence>
<dbReference type="Gene3D" id="3.50.50.100">
    <property type="match status" value="3"/>
</dbReference>
<evidence type="ECO:0000256" key="1">
    <source>
        <dbReference type="ARBA" id="ARBA00005272"/>
    </source>
</evidence>
<dbReference type="InterPro" id="IPR054606">
    <property type="entry name" value="NDH2_hel_ins"/>
</dbReference>
<dbReference type="PANTHER" id="PTHR43706:SF47">
    <property type="entry name" value="EXTERNAL NADH-UBIQUINONE OXIDOREDUCTASE 1, MITOCHONDRIAL-RELATED"/>
    <property type="match status" value="1"/>
</dbReference>
<dbReference type="InterPro" id="IPR054585">
    <property type="entry name" value="NDH2-like_C"/>
</dbReference>
<dbReference type="Proteomes" id="UP000823046">
    <property type="component" value="Unassembled WGS sequence"/>
</dbReference>
<evidence type="ECO:0000313" key="11">
    <source>
        <dbReference type="EMBL" id="KAF8819985.1"/>
    </source>
</evidence>
<evidence type="ECO:0000259" key="10">
    <source>
        <dbReference type="Pfam" id="PF22366"/>
    </source>
</evidence>
<protein>
    <recommendedName>
        <fullName evidence="2">NADH:ubiquinone reductase (non-electrogenic)</fullName>
        <ecNumber evidence="2">1.6.5.9</ecNumber>
    </recommendedName>
</protein>
<evidence type="ECO:0000256" key="3">
    <source>
        <dbReference type="ARBA" id="ARBA00022630"/>
    </source>
</evidence>
<evidence type="ECO:0000256" key="5">
    <source>
        <dbReference type="ARBA" id="ARBA00023002"/>
    </source>
</evidence>
<keyword evidence="3" id="KW-0285">Flavoprotein</keyword>
<feature type="domain" description="External alternative NADH-ubiquinone oxidoreductase-like C-terminal" evidence="10">
    <location>
        <begin position="384"/>
        <end position="445"/>
    </location>
</feature>
<dbReference type="SUPFAM" id="SSF51905">
    <property type="entry name" value="FAD/NAD(P)-binding domain"/>
    <property type="match status" value="1"/>
</dbReference>
<comment type="catalytic activity">
    <reaction evidence="7">
        <text>a quinone + NADH + H(+) = a quinol + NAD(+)</text>
        <dbReference type="Rhea" id="RHEA:46160"/>
        <dbReference type="ChEBI" id="CHEBI:15378"/>
        <dbReference type="ChEBI" id="CHEBI:24646"/>
        <dbReference type="ChEBI" id="CHEBI:57540"/>
        <dbReference type="ChEBI" id="CHEBI:57945"/>
        <dbReference type="ChEBI" id="CHEBI:132124"/>
        <dbReference type="EC" id="1.6.5.9"/>
    </reaction>
</comment>
<evidence type="ECO:0000256" key="6">
    <source>
        <dbReference type="ARBA" id="ARBA00023027"/>
    </source>
</evidence>
<reference evidence="11 12" key="1">
    <citation type="journal article" date="2020" name="bioRxiv">
        <title>Metabolic contributions of an alphaproteobacterial endosymbiont in the apicomplexan Cardiosporidium cionae.</title>
        <authorList>
            <person name="Hunter E.S."/>
            <person name="Paight C.J."/>
            <person name="Lane C.E."/>
        </authorList>
    </citation>
    <scope>NUCLEOTIDE SEQUENCE [LARGE SCALE GENOMIC DNA]</scope>
    <source>
        <strain evidence="11">ESH_2018</strain>
    </source>
</reference>
<evidence type="ECO:0000256" key="4">
    <source>
        <dbReference type="ARBA" id="ARBA00022827"/>
    </source>
</evidence>
<gene>
    <name evidence="11" type="ORF">IE077_000591</name>
</gene>
<dbReference type="EMBL" id="JADAQX010000524">
    <property type="protein sequence ID" value="KAF8819985.1"/>
    <property type="molecule type" value="Genomic_DNA"/>
</dbReference>
<dbReference type="Pfam" id="PF22365">
    <property type="entry name" value="PfNDH2_hel_ins"/>
    <property type="match status" value="1"/>
</dbReference>
<dbReference type="EC" id="1.6.5.9" evidence="2"/>